<evidence type="ECO:0000313" key="1">
    <source>
        <dbReference type="EMBL" id="POA97848.1"/>
    </source>
</evidence>
<dbReference type="AlphaFoldDB" id="A0A2K4MLB5"/>
<organism evidence="1 2">
    <name type="scientific">Chromobacterium sinusclupearum</name>
    <dbReference type="NCBI Taxonomy" id="2077146"/>
    <lineage>
        <taxon>Bacteria</taxon>
        <taxon>Pseudomonadati</taxon>
        <taxon>Pseudomonadota</taxon>
        <taxon>Betaproteobacteria</taxon>
        <taxon>Neisseriales</taxon>
        <taxon>Chromobacteriaceae</taxon>
        <taxon>Chromobacterium</taxon>
    </lineage>
</organism>
<evidence type="ECO:0000313" key="2">
    <source>
        <dbReference type="Proteomes" id="UP000236416"/>
    </source>
</evidence>
<sequence length="306" mass="33816">MATEPAFDLPYAHPSVRDLAFLLTSPSPWRCGADLPPSRLLGPDGPALLRALDQNPAPLLAWLAARPSKRLGHYAEKLLSFWFRHSPHIRLAAENLTVCNNERRTLGEFDFLLWLDGEPWHLETTSKFYLQLGAGPDGLIGPGLRDAWCLKSNKLATQLELSRHPAAAARLPDGFAGCLVGARLTGWFFYPADPPPSAPLTADQLRGWHAPLALPWPRRHADSRWAWLPRLSWLAPARLGADDTHDESDLRARLQLHPAPQLVAELQAAADGSWREVARGFVTPAAWPDPDRLAELQARIAALSAQ</sequence>
<dbReference type="Pfam" id="PF08907">
    <property type="entry name" value="DUF1853"/>
    <property type="match status" value="1"/>
</dbReference>
<comment type="caution">
    <text evidence="1">The sequence shown here is derived from an EMBL/GenBank/DDBJ whole genome shotgun (WGS) entry which is preliminary data.</text>
</comment>
<keyword evidence="2" id="KW-1185">Reference proteome</keyword>
<dbReference type="Proteomes" id="UP000236416">
    <property type="component" value="Unassembled WGS sequence"/>
</dbReference>
<protein>
    <submittedName>
        <fullName evidence="1">DUF1853 domain-containing protein</fullName>
    </submittedName>
</protein>
<dbReference type="EMBL" id="PPTF01000068">
    <property type="protein sequence ID" value="POA97848.1"/>
    <property type="molecule type" value="Genomic_DNA"/>
</dbReference>
<dbReference type="InterPro" id="IPR015003">
    <property type="entry name" value="DUF1853"/>
</dbReference>
<name>A0A2K4MLB5_9NEIS</name>
<proteinExistence type="predicted"/>
<dbReference type="RefSeq" id="WP_103320851.1">
    <property type="nucleotide sequence ID" value="NZ_PPTF01000068.1"/>
</dbReference>
<gene>
    <name evidence="1" type="ORF">C2134_14425</name>
</gene>
<reference evidence="1 2" key="1">
    <citation type="submission" date="2018-01" db="EMBL/GenBank/DDBJ databases">
        <title>Genomic Sequence of Chromobacterium MWU13-2610 from wild cranberry bogs within the Cape Cod National Seashore.</title>
        <authorList>
            <person name="O'Hara-Hanley K."/>
            <person name="Soby S."/>
            <person name="Harrison A."/>
        </authorList>
    </citation>
    <scope>NUCLEOTIDE SEQUENCE [LARGE SCALE GENOMIC DNA]</scope>
    <source>
        <strain evidence="1 2">MWU13-2610</strain>
    </source>
</reference>
<accession>A0A2K4MLB5</accession>